<gene>
    <name evidence="3" type="ORF">GGQ96_003317</name>
</gene>
<proteinExistence type="predicted"/>
<evidence type="ECO:0000313" key="4">
    <source>
        <dbReference type="Proteomes" id="UP000574769"/>
    </source>
</evidence>
<evidence type="ECO:0000313" key="3">
    <source>
        <dbReference type="EMBL" id="MBB4619164.1"/>
    </source>
</evidence>
<feature type="domain" description="Polyvalent protein metallopeptidase" evidence="2">
    <location>
        <begin position="156"/>
        <end position="280"/>
    </location>
</feature>
<comment type="caution">
    <text evidence="3">The sequence shown here is derived from an EMBL/GenBank/DDBJ whole genome shotgun (WGS) entry which is preliminary data.</text>
</comment>
<dbReference type="AlphaFoldDB" id="A0A7W7ALB8"/>
<dbReference type="InterPro" id="IPR017113">
    <property type="entry name" value="Antirestriction_ArdC"/>
</dbReference>
<reference evidence="3 4" key="1">
    <citation type="submission" date="2020-08" db="EMBL/GenBank/DDBJ databases">
        <title>Genomic Encyclopedia of Type Strains, Phase IV (KMG-IV): sequencing the most valuable type-strain genomes for metagenomic binning, comparative biology and taxonomic classification.</title>
        <authorList>
            <person name="Goeker M."/>
        </authorList>
    </citation>
    <scope>NUCLEOTIDE SEQUENCE [LARGE SCALE GENOMIC DNA]</scope>
    <source>
        <strain evidence="3 4">DSM 15867</strain>
    </source>
</reference>
<dbReference type="Pfam" id="PF08401">
    <property type="entry name" value="ArdcN"/>
    <property type="match status" value="1"/>
</dbReference>
<dbReference type="PIRSF" id="PIRSF037112">
    <property type="entry name" value="Antirestriction_ArdC"/>
    <property type="match status" value="1"/>
</dbReference>
<dbReference type="RefSeq" id="WP_018250458.1">
    <property type="nucleotide sequence ID" value="NZ_JACHNY010000008.1"/>
</dbReference>
<dbReference type="InterPro" id="IPR013610">
    <property type="entry name" value="ArdC_N"/>
</dbReference>
<evidence type="ECO:0000259" key="2">
    <source>
        <dbReference type="Pfam" id="PF18818"/>
    </source>
</evidence>
<name>A0A7W7ALB8_9SPHN</name>
<protein>
    <submittedName>
        <fullName evidence="3">Antirestriction protein ArdC</fullName>
    </submittedName>
</protein>
<dbReference type="Pfam" id="PF18818">
    <property type="entry name" value="MPTase-PolyVal"/>
    <property type="match status" value="1"/>
</dbReference>
<dbReference type="Proteomes" id="UP000574769">
    <property type="component" value="Unassembled WGS sequence"/>
</dbReference>
<dbReference type="EMBL" id="JACHNY010000008">
    <property type="protein sequence ID" value="MBB4619164.1"/>
    <property type="molecule type" value="Genomic_DNA"/>
</dbReference>
<dbReference type="GeneID" id="93796313"/>
<accession>A0A7W7ALB8</accession>
<keyword evidence="4" id="KW-1185">Reference proteome</keyword>
<dbReference type="GO" id="GO:0003697">
    <property type="term" value="F:single-stranded DNA binding"/>
    <property type="evidence" value="ECO:0007669"/>
    <property type="project" value="InterPro"/>
</dbReference>
<organism evidence="3 4">
    <name type="scientific">Sphingomonas abaci</name>
    <dbReference type="NCBI Taxonomy" id="237611"/>
    <lineage>
        <taxon>Bacteria</taxon>
        <taxon>Pseudomonadati</taxon>
        <taxon>Pseudomonadota</taxon>
        <taxon>Alphaproteobacteria</taxon>
        <taxon>Sphingomonadales</taxon>
        <taxon>Sphingomonadaceae</taxon>
        <taxon>Sphingomonas</taxon>
    </lineage>
</organism>
<feature type="domain" description="N-terminal" evidence="1">
    <location>
        <begin position="9"/>
        <end position="126"/>
    </location>
</feature>
<dbReference type="InterPro" id="IPR041459">
    <property type="entry name" value="MPTase-PolyVal"/>
</dbReference>
<sequence length="316" mass="34295">MSRIPSVRDIAGEVTATILARLEAGILPWARSWSLTGEGGRPLRHEGTPYSGINTLWLWATADMRGYRSRYWMTARQAGELGGCIRPGACPSMSIYASVFRKPGQPMLTGESAARFIRFLRSYAVYNADEIDGLPAWYYPRDVPPTPALLSQRQDAIDAFFTAIPARVRHGGDEAYYCPGTDRIQLPHPGSFASGDAYASTRGHETAHWSGAPARLARTFGKRFGDRAYAMEELTAELTASMICADLGLPTSLHDSHASYVSHWMTVMRADTSAIFTAAARAEQAFAYLRGFSTPAAGEQKAPAAGEPEIPAAIAA</sequence>
<evidence type="ECO:0000259" key="1">
    <source>
        <dbReference type="Pfam" id="PF08401"/>
    </source>
</evidence>